<dbReference type="RefSeq" id="WP_345157487.1">
    <property type="nucleotide sequence ID" value="NZ_BAABHC010000004.1"/>
</dbReference>
<proteinExistence type="predicted"/>
<dbReference type="Proteomes" id="UP001500552">
    <property type="component" value="Unassembled WGS sequence"/>
</dbReference>
<keyword evidence="2" id="KW-0808">Transferase</keyword>
<feature type="domain" description="Methyltransferase type 11" evidence="4">
    <location>
        <begin position="36"/>
        <end position="137"/>
    </location>
</feature>
<dbReference type="Gene3D" id="3.40.50.150">
    <property type="entry name" value="Vaccinia Virus protein VP39"/>
    <property type="match status" value="1"/>
</dbReference>
<comment type="caution">
    <text evidence="5">The sequence shown here is derived from an EMBL/GenBank/DDBJ whole genome shotgun (WGS) entry which is preliminary data.</text>
</comment>
<evidence type="ECO:0000259" key="4">
    <source>
        <dbReference type="Pfam" id="PF08241"/>
    </source>
</evidence>
<dbReference type="EMBL" id="BAABHC010000004">
    <property type="protein sequence ID" value="GAA4427965.1"/>
    <property type="molecule type" value="Genomic_DNA"/>
</dbReference>
<keyword evidence="6" id="KW-1185">Reference proteome</keyword>
<name>A0ABP8LFJ6_9BACT</name>
<evidence type="ECO:0000256" key="1">
    <source>
        <dbReference type="ARBA" id="ARBA00022603"/>
    </source>
</evidence>
<dbReference type="InterPro" id="IPR013216">
    <property type="entry name" value="Methyltransf_11"/>
</dbReference>
<accession>A0ABP8LFJ6</accession>
<keyword evidence="1" id="KW-0489">Methyltransferase</keyword>
<dbReference type="Pfam" id="PF08241">
    <property type="entry name" value="Methyltransf_11"/>
    <property type="match status" value="1"/>
</dbReference>
<dbReference type="CDD" id="cd02440">
    <property type="entry name" value="AdoMet_MTases"/>
    <property type="match status" value="1"/>
</dbReference>
<gene>
    <name evidence="5" type="ORF">GCM10023188_11690</name>
</gene>
<dbReference type="PANTHER" id="PTHR43464">
    <property type="entry name" value="METHYLTRANSFERASE"/>
    <property type="match status" value="1"/>
</dbReference>
<evidence type="ECO:0000256" key="3">
    <source>
        <dbReference type="ARBA" id="ARBA00022691"/>
    </source>
</evidence>
<dbReference type="SUPFAM" id="SSF53335">
    <property type="entry name" value="S-adenosyl-L-methionine-dependent methyltransferases"/>
    <property type="match status" value="1"/>
</dbReference>
<evidence type="ECO:0000313" key="5">
    <source>
        <dbReference type="EMBL" id="GAA4427965.1"/>
    </source>
</evidence>
<evidence type="ECO:0000256" key="2">
    <source>
        <dbReference type="ARBA" id="ARBA00022679"/>
    </source>
</evidence>
<reference evidence="6" key="1">
    <citation type="journal article" date="2019" name="Int. J. Syst. Evol. Microbiol.">
        <title>The Global Catalogue of Microorganisms (GCM) 10K type strain sequencing project: providing services to taxonomists for standard genome sequencing and annotation.</title>
        <authorList>
            <consortium name="The Broad Institute Genomics Platform"/>
            <consortium name="The Broad Institute Genome Sequencing Center for Infectious Disease"/>
            <person name="Wu L."/>
            <person name="Ma J."/>
        </authorList>
    </citation>
    <scope>NUCLEOTIDE SEQUENCE [LARGE SCALE GENOMIC DNA]</scope>
    <source>
        <strain evidence="6">JCM 17926</strain>
    </source>
</reference>
<keyword evidence="3" id="KW-0949">S-adenosyl-L-methionine</keyword>
<dbReference type="PANTHER" id="PTHR43464:SF19">
    <property type="entry name" value="UBIQUINONE BIOSYNTHESIS O-METHYLTRANSFERASE, MITOCHONDRIAL"/>
    <property type="match status" value="1"/>
</dbReference>
<evidence type="ECO:0000313" key="6">
    <source>
        <dbReference type="Proteomes" id="UP001500552"/>
    </source>
</evidence>
<protein>
    <recommendedName>
        <fullName evidence="4">Methyltransferase type 11 domain-containing protein</fullName>
    </recommendedName>
</protein>
<sequence length="209" mass="23244">MPAPALTDLPGLFSNIDIYLFDQLLKGRIKKGSQVLDAGCGEGRNVQYLMEAGVTVYGADVSGEAIGAVRQLARQVAPELSPENFVVADLAQLPFDDGQFDAVLCSAVLHFSKDEDHFRRMLKELWRVLQPGGMFFCRLSTTIGIAGKLQQLHGRHYQMPHGPAWFLADEELIRSITTSLGATWLEPLKTVLVEHDRSMTTWVLQKTFI</sequence>
<organism evidence="5 6">
    <name type="scientific">Pontibacter saemangeumensis</name>
    <dbReference type="NCBI Taxonomy" id="1084525"/>
    <lineage>
        <taxon>Bacteria</taxon>
        <taxon>Pseudomonadati</taxon>
        <taxon>Bacteroidota</taxon>
        <taxon>Cytophagia</taxon>
        <taxon>Cytophagales</taxon>
        <taxon>Hymenobacteraceae</taxon>
        <taxon>Pontibacter</taxon>
    </lineage>
</organism>
<dbReference type="InterPro" id="IPR029063">
    <property type="entry name" value="SAM-dependent_MTases_sf"/>
</dbReference>